<evidence type="ECO:0000256" key="6">
    <source>
        <dbReference type="ARBA" id="ARBA00022763"/>
    </source>
</evidence>
<reference evidence="21 22" key="1">
    <citation type="journal article" date="2013" name="Proc. Natl. Acad. Sci. U.S.A.">
        <title>Improving the coverage of the cyanobacterial phylum using diversity-driven genome sequencing.</title>
        <authorList>
            <person name="Shih P.M."/>
            <person name="Wu D."/>
            <person name="Latifi A."/>
            <person name="Axen S.D."/>
            <person name="Fewer D.P."/>
            <person name="Talla E."/>
            <person name="Calteau A."/>
            <person name="Cai F."/>
            <person name="Tandeau de Marsac N."/>
            <person name="Rippka R."/>
            <person name="Herdman M."/>
            <person name="Sivonen K."/>
            <person name="Coursin T."/>
            <person name="Laurent T."/>
            <person name="Goodwin L."/>
            <person name="Nolan M."/>
            <person name="Davenport K.W."/>
            <person name="Han C.S."/>
            <person name="Rubin E.M."/>
            <person name="Eisen J.A."/>
            <person name="Woyke T."/>
            <person name="Gugger M."/>
            <person name="Kerfeld C.A."/>
        </authorList>
    </citation>
    <scope>NUCLEOTIDE SEQUENCE [LARGE SCALE GENOMIC DNA]</scope>
    <source>
        <strain evidence="21 22">PCC 7429</strain>
    </source>
</reference>
<keyword evidence="5" id="KW-0547">Nucleotide-binding</keyword>
<keyword evidence="4" id="KW-0479">Metal-binding</keyword>
<dbReference type="Pfam" id="PF00270">
    <property type="entry name" value="DEAD"/>
    <property type="match status" value="1"/>
</dbReference>
<keyword evidence="10" id="KW-0067">ATP-binding</keyword>
<dbReference type="Gene3D" id="3.40.50.300">
    <property type="entry name" value="P-loop containing nucleotide triphosphate hydrolases"/>
    <property type="match status" value="2"/>
</dbReference>
<dbReference type="GO" id="GO:0003677">
    <property type="term" value="F:DNA binding"/>
    <property type="evidence" value="ECO:0007669"/>
    <property type="project" value="UniProtKB-KW"/>
</dbReference>
<comment type="catalytic activity">
    <reaction evidence="15">
        <text>Couples ATP hydrolysis with the unwinding of duplex DNA by translocating in the 3'-5' direction.</text>
        <dbReference type="EC" id="5.6.2.4"/>
    </reaction>
</comment>
<dbReference type="GO" id="GO:0009432">
    <property type="term" value="P:SOS response"/>
    <property type="evidence" value="ECO:0007669"/>
    <property type="project" value="UniProtKB-UniRule"/>
</dbReference>
<dbReference type="Pfam" id="PF16124">
    <property type="entry name" value="RecQ_Zn_bind"/>
    <property type="match status" value="1"/>
</dbReference>
<dbReference type="SMART" id="SM00490">
    <property type="entry name" value="HELICc"/>
    <property type="match status" value="1"/>
</dbReference>
<keyword evidence="13" id="KW-0234">DNA repair</keyword>
<evidence type="ECO:0000259" key="20">
    <source>
        <dbReference type="PROSITE" id="PS51194"/>
    </source>
</evidence>
<dbReference type="PANTHER" id="PTHR13710:SF105">
    <property type="entry name" value="ATP-DEPENDENT DNA HELICASE Q1"/>
    <property type="match status" value="1"/>
</dbReference>
<dbReference type="Gene3D" id="1.10.10.10">
    <property type="entry name" value="Winged helix-like DNA-binding domain superfamily/Winged helix DNA-binding domain"/>
    <property type="match status" value="1"/>
</dbReference>
<gene>
    <name evidence="21" type="ORF">Pse7429DRAFT_1587</name>
</gene>
<dbReference type="GO" id="GO:0006260">
    <property type="term" value="P:DNA replication"/>
    <property type="evidence" value="ECO:0007669"/>
    <property type="project" value="InterPro"/>
</dbReference>
<evidence type="ECO:0000256" key="7">
    <source>
        <dbReference type="ARBA" id="ARBA00022801"/>
    </source>
</evidence>
<comment type="caution">
    <text evidence="21">The sequence shown here is derived from an EMBL/GenBank/DDBJ whole genome shotgun (WGS) entry which is preliminary data.</text>
</comment>
<evidence type="ECO:0000313" key="21">
    <source>
        <dbReference type="EMBL" id="ELS33248.1"/>
    </source>
</evidence>
<dbReference type="GO" id="GO:0016787">
    <property type="term" value="F:hydrolase activity"/>
    <property type="evidence" value="ECO:0007669"/>
    <property type="project" value="UniProtKB-KW"/>
</dbReference>
<sequence length="769" mass="87503">MLILTSSNIFLTPIHLSPPKEEQEKTVMSNSDSLQQALKQYFGYESFRAGQREIIDAHLAGRDTLAIMPTGGGKSICFQLPALLKTGVTIVVSPLIALMQDQVTALKENGIGATFLNSTLSGRETNQRSQAILNGAIKLIYVAPERLFAEQFIEFLNIVKNKIGIAGFAIDEAHCVSEWGHDFRPEYRQLSRLRQFYPDVPVIGLTATATERVREDIIQQLDLQQPYVHVASFNRDNLYYEVVPKQGTEQSYVNLLQQIKRMQGSGIVYCLSRKRVNEIAERLREDGIAAIPYHAGLSAKEREENQTRWIRDDVQVMVATIAFGMGINKPDVRFVIHYDLPKNIEGYYQESGRAGRDGEDSHCTLFLGYQDLETIKYLIAQKVDPHTNEPLEAEQRIAQQQLRQVVDYAEGLACRRTILLRYFGEHFSGDCANCDNCLTPKPMEDWTVESQKFLSCVARVKERFGAGQIIDILRGSLNKKILQHGHENLSTHGIGKDRSLDEWRQLSRSLIHQGYLTQTTDGYAILKLNDRSWEVMRSQRNVLLPIERDMEPATVTEREGARERPVDVEILFERLRLLRKNLADEQEVPPYVIFSNATLNQMAEQQPTSRKEFAKLSGVGAKKLEQYADNFIAIILEHHLQYPPAEPEESITARGKQEAVTPKSKLSKASTQRETLAMYENGLDIDEIARDRGLKPATVWTHLVQLIEAGYAINCDRLVTPERQNVIYEALEAIGGDSLRNLFDHLREEYTYDEIKIVRALWQNEKEPL</sequence>
<comment type="cofactor">
    <cofactor evidence="1">
        <name>Mg(2+)</name>
        <dbReference type="ChEBI" id="CHEBI:18420"/>
    </cofactor>
</comment>
<dbReference type="NCBIfam" id="TIGR00614">
    <property type="entry name" value="recQ_fam"/>
    <property type="match status" value="1"/>
</dbReference>
<evidence type="ECO:0000256" key="8">
    <source>
        <dbReference type="ARBA" id="ARBA00022806"/>
    </source>
</evidence>
<dbReference type="InterPro" id="IPR006293">
    <property type="entry name" value="DNA_helicase_ATP-dep_RecQ_bac"/>
</dbReference>
<dbReference type="SMART" id="SM00956">
    <property type="entry name" value="RQC"/>
    <property type="match status" value="1"/>
</dbReference>
<organism evidence="21 22">
    <name type="scientific">Pseudanabaena biceps PCC 7429</name>
    <dbReference type="NCBI Taxonomy" id="927668"/>
    <lineage>
        <taxon>Bacteria</taxon>
        <taxon>Bacillati</taxon>
        <taxon>Cyanobacteriota</taxon>
        <taxon>Cyanophyceae</taxon>
        <taxon>Pseudanabaenales</taxon>
        <taxon>Pseudanabaenaceae</taxon>
        <taxon>Pseudanabaena</taxon>
    </lineage>
</organism>
<keyword evidence="22" id="KW-1185">Reference proteome</keyword>
<dbReference type="InterPro" id="IPR036388">
    <property type="entry name" value="WH-like_DNA-bd_sf"/>
</dbReference>
<dbReference type="GO" id="GO:0006281">
    <property type="term" value="P:DNA repair"/>
    <property type="evidence" value="ECO:0007669"/>
    <property type="project" value="UniProtKB-KW"/>
</dbReference>
<dbReference type="SMART" id="SM00487">
    <property type="entry name" value="DEXDc"/>
    <property type="match status" value="1"/>
</dbReference>
<dbReference type="InterPro" id="IPR044876">
    <property type="entry name" value="HRDC_dom_sf"/>
</dbReference>
<dbReference type="InterPro" id="IPR014001">
    <property type="entry name" value="Helicase_ATP-bd"/>
</dbReference>
<dbReference type="GO" id="GO:0009378">
    <property type="term" value="F:four-way junction helicase activity"/>
    <property type="evidence" value="ECO:0007669"/>
    <property type="project" value="TreeGrafter"/>
</dbReference>
<feature type="domain" description="Helicase C-terminal" evidence="20">
    <location>
        <begin position="254"/>
        <end position="403"/>
    </location>
</feature>
<dbReference type="SMART" id="SM00341">
    <property type="entry name" value="HRDC"/>
    <property type="match status" value="1"/>
</dbReference>
<dbReference type="EMBL" id="ALWB01000052">
    <property type="protein sequence ID" value="ELS33248.1"/>
    <property type="molecule type" value="Genomic_DNA"/>
</dbReference>
<dbReference type="GO" id="GO:0005524">
    <property type="term" value="F:ATP binding"/>
    <property type="evidence" value="ECO:0007669"/>
    <property type="project" value="UniProtKB-KW"/>
</dbReference>
<dbReference type="GO" id="GO:0005737">
    <property type="term" value="C:cytoplasm"/>
    <property type="evidence" value="ECO:0007669"/>
    <property type="project" value="TreeGrafter"/>
</dbReference>
<evidence type="ECO:0000313" key="22">
    <source>
        <dbReference type="Proteomes" id="UP000011201"/>
    </source>
</evidence>
<dbReference type="InterPro" id="IPR029491">
    <property type="entry name" value="Helicase_HTH"/>
</dbReference>
<dbReference type="FunFam" id="1.10.150.80:FF:000002">
    <property type="entry name" value="ATP-dependent DNA helicase RecQ"/>
    <property type="match status" value="1"/>
</dbReference>
<dbReference type="GO" id="GO:0046872">
    <property type="term" value="F:metal ion binding"/>
    <property type="evidence" value="ECO:0007669"/>
    <property type="project" value="UniProtKB-KW"/>
</dbReference>
<evidence type="ECO:0000256" key="10">
    <source>
        <dbReference type="ARBA" id="ARBA00022840"/>
    </source>
</evidence>
<dbReference type="PROSITE" id="PS51194">
    <property type="entry name" value="HELICASE_CTER"/>
    <property type="match status" value="1"/>
</dbReference>
<comment type="similarity">
    <text evidence="3">Belongs to the helicase family. RecQ subfamily.</text>
</comment>
<dbReference type="InterPro" id="IPR002121">
    <property type="entry name" value="HRDC_dom"/>
</dbReference>
<keyword evidence="7" id="KW-0378">Hydrolase</keyword>
<feature type="domain" description="HRDC" evidence="18">
    <location>
        <begin position="565"/>
        <end position="645"/>
    </location>
</feature>
<dbReference type="InterPro" id="IPR011545">
    <property type="entry name" value="DEAD/DEAH_box_helicase_dom"/>
</dbReference>
<dbReference type="Pfam" id="PF00570">
    <property type="entry name" value="HRDC"/>
    <property type="match status" value="1"/>
</dbReference>
<dbReference type="Pfam" id="PF00271">
    <property type="entry name" value="Helicase_C"/>
    <property type="match status" value="1"/>
</dbReference>
<dbReference type="PROSITE" id="PS50967">
    <property type="entry name" value="HRDC"/>
    <property type="match status" value="1"/>
</dbReference>
<evidence type="ECO:0000256" key="11">
    <source>
        <dbReference type="ARBA" id="ARBA00023125"/>
    </source>
</evidence>
<dbReference type="InterPro" id="IPR010997">
    <property type="entry name" value="HRDC-like_sf"/>
</dbReference>
<dbReference type="CDD" id="cd18794">
    <property type="entry name" value="SF2_C_RecQ"/>
    <property type="match status" value="1"/>
</dbReference>
<dbReference type="AlphaFoldDB" id="L8N4U5"/>
<dbReference type="PATRIC" id="fig|927668.3.peg.1877"/>
<evidence type="ECO:0000256" key="15">
    <source>
        <dbReference type="ARBA" id="ARBA00034617"/>
    </source>
</evidence>
<dbReference type="InterPro" id="IPR018982">
    <property type="entry name" value="RQC_domain"/>
</dbReference>
<keyword evidence="14" id="KW-0413">Isomerase</keyword>
<dbReference type="Gene3D" id="1.10.10.1390">
    <property type="entry name" value="ATP-dependent DNA helicase RecQ"/>
    <property type="match status" value="1"/>
</dbReference>
<evidence type="ECO:0000259" key="19">
    <source>
        <dbReference type="PROSITE" id="PS51192"/>
    </source>
</evidence>
<dbReference type="Proteomes" id="UP000011201">
    <property type="component" value="Unassembled WGS sequence"/>
</dbReference>
<evidence type="ECO:0000256" key="2">
    <source>
        <dbReference type="ARBA" id="ARBA00001947"/>
    </source>
</evidence>
<evidence type="ECO:0000256" key="14">
    <source>
        <dbReference type="ARBA" id="ARBA00023235"/>
    </source>
</evidence>
<evidence type="ECO:0000256" key="13">
    <source>
        <dbReference type="ARBA" id="ARBA00023204"/>
    </source>
</evidence>
<name>L8N4U5_9CYAN</name>
<accession>L8N4U5</accession>
<dbReference type="Gene3D" id="1.10.150.80">
    <property type="entry name" value="HRDC domain"/>
    <property type="match status" value="1"/>
</dbReference>
<dbReference type="InterPro" id="IPR001650">
    <property type="entry name" value="Helicase_C-like"/>
</dbReference>
<dbReference type="FunFam" id="3.40.50.300:FF:000296">
    <property type="entry name" value="ATP-dependent DNA helicase RecQ"/>
    <property type="match status" value="1"/>
</dbReference>
<dbReference type="GO" id="GO:0043590">
    <property type="term" value="C:bacterial nucleoid"/>
    <property type="evidence" value="ECO:0007669"/>
    <property type="project" value="TreeGrafter"/>
</dbReference>
<evidence type="ECO:0000256" key="12">
    <source>
        <dbReference type="ARBA" id="ARBA00023172"/>
    </source>
</evidence>
<evidence type="ECO:0000256" key="4">
    <source>
        <dbReference type="ARBA" id="ARBA00022723"/>
    </source>
</evidence>
<comment type="cofactor">
    <cofactor evidence="2">
        <name>Zn(2+)</name>
        <dbReference type="ChEBI" id="CHEBI:29105"/>
    </cofactor>
</comment>
<dbReference type="GO" id="GO:0030894">
    <property type="term" value="C:replisome"/>
    <property type="evidence" value="ECO:0007669"/>
    <property type="project" value="TreeGrafter"/>
</dbReference>
<keyword evidence="11" id="KW-0238">DNA-binding</keyword>
<evidence type="ECO:0000256" key="16">
    <source>
        <dbReference type="NCBIfam" id="TIGR01389"/>
    </source>
</evidence>
<evidence type="ECO:0000256" key="9">
    <source>
        <dbReference type="ARBA" id="ARBA00022833"/>
    </source>
</evidence>
<dbReference type="GO" id="GO:0043138">
    <property type="term" value="F:3'-5' DNA helicase activity"/>
    <property type="evidence" value="ECO:0007669"/>
    <property type="project" value="UniProtKB-EC"/>
</dbReference>
<dbReference type="PROSITE" id="PS51192">
    <property type="entry name" value="HELICASE_ATP_BIND_1"/>
    <property type="match status" value="1"/>
</dbReference>
<dbReference type="Pfam" id="PF14493">
    <property type="entry name" value="HTH_40"/>
    <property type="match status" value="1"/>
</dbReference>
<dbReference type="InterPro" id="IPR027417">
    <property type="entry name" value="P-loop_NTPase"/>
</dbReference>
<keyword evidence="9" id="KW-0862">Zinc</keyword>
<evidence type="ECO:0000256" key="1">
    <source>
        <dbReference type="ARBA" id="ARBA00001946"/>
    </source>
</evidence>
<dbReference type="SUPFAM" id="SSF47819">
    <property type="entry name" value="HRDC-like"/>
    <property type="match status" value="1"/>
</dbReference>
<keyword evidence="8 21" id="KW-0347">Helicase</keyword>
<evidence type="ECO:0000259" key="18">
    <source>
        <dbReference type="PROSITE" id="PS50967"/>
    </source>
</evidence>
<proteinExistence type="inferred from homology"/>
<dbReference type="InterPro" id="IPR032284">
    <property type="entry name" value="RecQ_Zn-bd"/>
</dbReference>
<dbReference type="InterPro" id="IPR004589">
    <property type="entry name" value="DNA_helicase_ATP-dep_RecQ"/>
</dbReference>
<keyword evidence="6" id="KW-0227">DNA damage</keyword>
<dbReference type="NCBIfam" id="TIGR01389">
    <property type="entry name" value="recQ"/>
    <property type="match status" value="1"/>
</dbReference>
<feature type="domain" description="Helicase ATP-binding" evidence="19">
    <location>
        <begin position="55"/>
        <end position="227"/>
    </location>
</feature>
<dbReference type="FunFam" id="3.40.50.300:FF:000156">
    <property type="entry name" value="ATP-dependent DNA helicase recQ"/>
    <property type="match status" value="1"/>
</dbReference>
<dbReference type="GO" id="GO:0006310">
    <property type="term" value="P:DNA recombination"/>
    <property type="evidence" value="ECO:0007669"/>
    <property type="project" value="UniProtKB-UniRule"/>
</dbReference>
<dbReference type="PANTHER" id="PTHR13710">
    <property type="entry name" value="DNA HELICASE RECQ FAMILY MEMBER"/>
    <property type="match status" value="1"/>
</dbReference>
<evidence type="ECO:0000256" key="3">
    <source>
        <dbReference type="ARBA" id="ARBA00005446"/>
    </source>
</evidence>
<dbReference type="CDD" id="cd17920">
    <property type="entry name" value="DEXHc_RecQ"/>
    <property type="match status" value="1"/>
</dbReference>
<evidence type="ECO:0000256" key="5">
    <source>
        <dbReference type="ARBA" id="ARBA00022741"/>
    </source>
</evidence>
<evidence type="ECO:0000256" key="17">
    <source>
        <dbReference type="SAM" id="MobiDB-lite"/>
    </source>
</evidence>
<protein>
    <recommendedName>
        <fullName evidence="16">DNA helicase RecQ</fullName>
        <ecNumber evidence="16">5.6.2.4</ecNumber>
    </recommendedName>
</protein>
<dbReference type="SUPFAM" id="SSF52540">
    <property type="entry name" value="P-loop containing nucleoside triphosphate hydrolases"/>
    <property type="match status" value="2"/>
</dbReference>
<keyword evidence="12" id="KW-0233">DNA recombination</keyword>
<dbReference type="EC" id="5.6.2.4" evidence="16"/>
<dbReference type="Pfam" id="PF09382">
    <property type="entry name" value="RQC"/>
    <property type="match status" value="1"/>
</dbReference>
<feature type="region of interest" description="Disordered" evidence="17">
    <location>
        <begin position="647"/>
        <end position="667"/>
    </location>
</feature>